<dbReference type="Pfam" id="PF04542">
    <property type="entry name" value="Sigma70_r2"/>
    <property type="match status" value="1"/>
</dbReference>
<evidence type="ECO:0000256" key="1">
    <source>
        <dbReference type="ARBA" id="ARBA00010641"/>
    </source>
</evidence>
<comment type="similarity">
    <text evidence="1">Belongs to the sigma-70 factor family. ECF subfamily.</text>
</comment>
<gene>
    <name evidence="8" type="primary">sigM</name>
    <name evidence="8" type="ORF">CENDO_11180</name>
</gene>
<dbReference type="GO" id="GO:0006352">
    <property type="term" value="P:DNA-templated transcription initiation"/>
    <property type="evidence" value="ECO:0007669"/>
    <property type="project" value="InterPro"/>
</dbReference>
<dbReference type="PANTHER" id="PTHR43133">
    <property type="entry name" value="RNA POLYMERASE ECF-TYPE SIGMA FACTO"/>
    <property type="match status" value="1"/>
</dbReference>
<feature type="domain" description="RNA polymerase sigma factor 70 region 4 type 2" evidence="7">
    <location>
        <begin position="127"/>
        <end position="176"/>
    </location>
</feature>
<accession>A0A4P7QK58</accession>
<dbReference type="GO" id="GO:0003677">
    <property type="term" value="F:DNA binding"/>
    <property type="evidence" value="ECO:0007669"/>
    <property type="project" value="UniProtKB-KW"/>
</dbReference>
<keyword evidence="9" id="KW-1185">Reference proteome</keyword>
<reference evidence="8 9" key="1">
    <citation type="submission" date="2019-04" db="EMBL/GenBank/DDBJ databases">
        <title>Corynebacterium endometrii sp. nov., isolated from the uterus of a cow with endometritis.</title>
        <authorList>
            <person name="Ballas P."/>
            <person name="Ruckert C."/>
            <person name="Wagener K."/>
            <person name="Drillich M."/>
            <person name="Kaempfer P."/>
            <person name="Busse H.-J."/>
            <person name="Ehling-Schulz M."/>
        </authorList>
    </citation>
    <scope>NUCLEOTIDE SEQUENCE [LARGE SCALE GENOMIC DNA]</scope>
    <source>
        <strain evidence="8 9">LMM-1653</strain>
    </source>
</reference>
<feature type="domain" description="RNA polymerase sigma-70 region 2" evidence="6">
    <location>
        <begin position="29"/>
        <end position="93"/>
    </location>
</feature>
<dbReference type="RefSeq" id="WP_136142059.1">
    <property type="nucleotide sequence ID" value="NZ_CP039247.1"/>
</dbReference>
<dbReference type="Gene3D" id="1.10.10.10">
    <property type="entry name" value="Winged helix-like DNA-binding domain superfamily/Winged helix DNA-binding domain"/>
    <property type="match status" value="1"/>
</dbReference>
<evidence type="ECO:0000256" key="4">
    <source>
        <dbReference type="ARBA" id="ARBA00023125"/>
    </source>
</evidence>
<dbReference type="Proteomes" id="UP000296352">
    <property type="component" value="Chromosome"/>
</dbReference>
<dbReference type="InterPro" id="IPR039425">
    <property type="entry name" value="RNA_pol_sigma-70-like"/>
</dbReference>
<evidence type="ECO:0000259" key="7">
    <source>
        <dbReference type="Pfam" id="PF08281"/>
    </source>
</evidence>
<evidence type="ECO:0000256" key="3">
    <source>
        <dbReference type="ARBA" id="ARBA00023082"/>
    </source>
</evidence>
<proteinExistence type="inferred from homology"/>
<dbReference type="InterPro" id="IPR013249">
    <property type="entry name" value="RNA_pol_sigma70_r4_t2"/>
</dbReference>
<keyword evidence="4" id="KW-0238">DNA-binding</keyword>
<dbReference type="AlphaFoldDB" id="A0A4P7QK58"/>
<dbReference type="InterPro" id="IPR013324">
    <property type="entry name" value="RNA_pol_sigma_r3/r4-like"/>
</dbReference>
<dbReference type="InterPro" id="IPR013325">
    <property type="entry name" value="RNA_pol_sigma_r2"/>
</dbReference>
<protein>
    <submittedName>
        <fullName evidence="8">ECF RNA polymerase sigma factor SigM</fullName>
    </submittedName>
</protein>
<dbReference type="Gene3D" id="1.10.1740.10">
    <property type="match status" value="1"/>
</dbReference>
<dbReference type="InterPro" id="IPR014284">
    <property type="entry name" value="RNA_pol_sigma-70_dom"/>
</dbReference>
<evidence type="ECO:0000256" key="2">
    <source>
        <dbReference type="ARBA" id="ARBA00023015"/>
    </source>
</evidence>
<dbReference type="GO" id="GO:0016987">
    <property type="term" value="F:sigma factor activity"/>
    <property type="evidence" value="ECO:0007669"/>
    <property type="project" value="UniProtKB-KW"/>
</dbReference>
<dbReference type="OrthoDB" id="9780326at2"/>
<evidence type="ECO:0000313" key="9">
    <source>
        <dbReference type="Proteomes" id="UP000296352"/>
    </source>
</evidence>
<dbReference type="Pfam" id="PF08281">
    <property type="entry name" value="Sigma70_r4_2"/>
    <property type="match status" value="1"/>
</dbReference>
<dbReference type="PANTHER" id="PTHR43133:SF8">
    <property type="entry name" value="RNA POLYMERASE SIGMA FACTOR HI_1459-RELATED"/>
    <property type="match status" value="1"/>
</dbReference>
<keyword evidence="5" id="KW-0804">Transcription</keyword>
<evidence type="ECO:0000256" key="5">
    <source>
        <dbReference type="ARBA" id="ARBA00023163"/>
    </source>
</evidence>
<keyword evidence="3" id="KW-0731">Sigma factor</keyword>
<dbReference type="SUPFAM" id="SSF88659">
    <property type="entry name" value="Sigma3 and sigma4 domains of RNA polymerase sigma factors"/>
    <property type="match status" value="1"/>
</dbReference>
<dbReference type="NCBIfam" id="TIGR02937">
    <property type="entry name" value="sigma70-ECF"/>
    <property type="match status" value="1"/>
</dbReference>
<name>A0A4P7QK58_9CORY</name>
<evidence type="ECO:0000313" key="8">
    <source>
        <dbReference type="EMBL" id="QCB29486.1"/>
    </source>
</evidence>
<keyword evidence="2" id="KW-0805">Transcription regulation</keyword>
<sequence>MAGEQGRRSDEDLVDAFIAGDTRAFSEIVGRHRKRLTYVARRYTHNDTDAQDIVQDALLKASTNMHSYRGEAKLYTWLHKLVLNSGFDYLNHRANRENASLDSEDFDHDRNRATAHDPTPHIENSILLKTAMEQLREDQVEALYLTDIAGFPVHEVAKAQGVRPGTVKSRRSRAKEVLRAALDTRGDYAAHSQ</sequence>
<dbReference type="KEGG" id="cee:CENDO_11180"/>
<evidence type="ECO:0000259" key="6">
    <source>
        <dbReference type="Pfam" id="PF04542"/>
    </source>
</evidence>
<dbReference type="InterPro" id="IPR007627">
    <property type="entry name" value="RNA_pol_sigma70_r2"/>
</dbReference>
<dbReference type="InterPro" id="IPR036388">
    <property type="entry name" value="WH-like_DNA-bd_sf"/>
</dbReference>
<dbReference type="EMBL" id="CP039247">
    <property type="protein sequence ID" value="QCB29486.1"/>
    <property type="molecule type" value="Genomic_DNA"/>
</dbReference>
<organism evidence="8 9">
    <name type="scientific">Corynebacterium endometrii</name>
    <dbReference type="NCBI Taxonomy" id="2488819"/>
    <lineage>
        <taxon>Bacteria</taxon>
        <taxon>Bacillati</taxon>
        <taxon>Actinomycetota</taxon>
        <taxon>Actinomycetes</taxon>
        <taxon>Mycobacteriales</taxon>
        <taxon>Corynebacteriaceae</taxon>
        <taxon>Corynebacterium</taxon>
    </lineage>
</organism>
<dbReference type="SUPFAM" id="SSF88946">
    <property type="entry name" value="Sigma2 domain of RNA polymerase sigma factors"/>
    <property type="match status" value="1"/>
</dbReference>